<proteinExistence type="predicted"/>
<feature type="compositionally biased region" description="Polar residues" evidence="1">
    <location>
        <begin position="29"/>
        <end position="44"/>
    </location>
</feature>
<protein>
    <submittedName>
        <fullName evidence="2">Uncharacterized protein</fullName>
    </submittedName>
</protein>
<evidence type="ECO:0000313" key="2">
    <source>
        <dbReference type="EMBL" id="BCY24814.1"/>
    </source>
</evidence>
<dbReference type="EMBL" id="AP024747">
    <property type="protein sequence ID" value="BCY24814.1"/>
    <property type="molecule type" value="Genomic_DNA"/>
</dbReference>
<accession>A0AAD1KNI6</accession>
<gene>
    <name evidence="2" type="ORF">KB1_08040</name>
</gene>
<dbReference type="Proteomes" id="UP000825072">
    <property type="component" value="Chromosome 1"/>
</dbReference>
<name>A0AAD1KNI6_9ACTN</name>
<evidence type="ECO:0000256" key="1">
    <source>
        <dbReference type="SAM" id="MobiDB-lite"/>
    </source>
</evidence>
<organism evidence="2 3">
    <name type="scientific">Cutibacterium modestum</name>
    <dbReference type="NCBI Taxonomy" id="2559073"/>
    <lineage>
        <taxon>Bacteria</taxon>
        <taxon>Bacillati</taxon>
        <taxon>Actinomycetota</taxon>
        <taxon>Actinomycetes</taxon>
        <taxon>Propionibacteriales</taxon>
        <taxon>Propionibacteriaceae</taxon>
        <taxon>Cutibacterium</taxon>
    </lineage>
</organism>
<dbReference type="AlphaFoldDB" id="A0AAD1KNI6"/>
<feature type="region of interest" description="Disordered" evidence="1">
    <location>
        <begin position="78"/>
        <end position="142"/>
    </location>
</feature>
<feature type="region of interest" description="Disordered" evidence="1">
    <location>
        <begin position="20"/>
        <end position="62"/>
    </location>
</feature>
<sequence length="142" mass="15286">MKTDAEDRVITVTGQRVSDLADRDVRTMSLPSTATPPKSQRSRYSPNPASPAPIPSHTWNPESGELFISVKTNDRVIPHVGSAPINEDKPQLNSPQPAAPQPEKGTAGSNRVNTDAPHRGKVDVNTSARPKRKPIALPKTGQ</sequence>
<reference evidence="2" key="1">
    <citation type="submission" date="2021-06" db="EMBL/GenBank/DDBJ databases">
        <title>Genome sequence of Cutibacterium modestum strain KB17-24694.</title>
        <authorList>
            <person name="Dekio I."/>
            <person name="Asahina A."/>
            <person name="Nishida M."/>
        </authorList>
    </citation>
    <scope>NUCLEOTIDE SEQUENCE</scope>
    <source>
        <strain evidence="2">KB17-24694</strain>
    </source>
</reference>
<evidence type="ECO:0000313" key="3">
    <source>
        <dbReference type="Proteomes" id="UP000825072"/>
    </source>
</evidence>